<reference evidence="2" key="1">
    <citation type="journal article" date="2020" name="Stud. Mycol.">
        <title>101 Dothideomycetes genomes: a test case for predicting lifestyles and emergence of pathogens.</title>
        <authorList>
            <person name="Haridas S."/>
            <person name="Albert R."/>
            <person name="Binder M."/>
            <person name="Bloem J."/>
            <person name="Labutti K."/>
            <person name="Salamov A."/>
            <person name="Andreopoulos B."/>
            <person name="Baker S."/>
            <person name="Barry K."/>
            <person name="Bills G."/>
            <person name="Bluhm B."/>
            <person name="Cannon C."/>
            <person name="Castanera R."/>
            <person name="Culley D."/>
            <person name="Daum C."/>
            <person name="Ezra D."/>
            <person name="Gonzalez J."/>
            <person name="Henrissat B."/>
            <person name="Kuo A."/>
            <person name="Liang C."/>
            <person name="Lipzen A."/>
            <person name="Lutzoni F."/>
            <person name="Magnuson J."/>
            <person name="Mondo S."/>
            <person name="Nolan M."/>
            <person name="Ohm R."/>
            <person name="Pangilinan J."/>
            <person name="Park H.-J."/>
            <person name="Ramirez L."/>
            <person name="Alfaro M."/>
            <person name="Sun H."/>
            <person name="Tritt A."/>
            <person name="Yoshinaga Y."/>
            <person name="Zwiers L.-H."/>
            <person name="Turgeon B."/>
            <person name="Goodwin S."/>
            <person name="Spatafora J."/>
            <person name="Crous P."/>
            <person name="Grigoriev I."/>
        </authorList>
    </citation>
    <scope>NUCLEOTIDE SEQUENCE</scope>
    <source>
        <strain evidence="2">CBS 690.94</strain>
    </source>
</reference>
<feature type="transmembrane region" description="Helical" evidence="1">
    <location>
        <begin position="30"/>
        <end position="55"/>
    </location>
</feature>
<keyword evidence="1" id="KW-0812">Transmembrane</keyword>
<sequence length="241" mass="27564">MAPTSTYMPLRSGEHHHHRKDTAAWIRVLWFFQAGVALLRICFVAVTLVVALLLCSMLNAPALVFVGIILYFTHLIISPPLLHAPNLDRDRMFGFDILLASFILRQVWKQLFHIVDKRTTLRREVYKAVIATWLFVSFASLPKDVKPATELDEQQRAVFELFINNIWVGQLLVTVVIVGIFFPPLWVAFRERNAEKEGTNEGRGEIELEDHEIQLLGRTSVDTLDGLAEEDEENGRAKFKV</sequence>
<gene>
    <name evidence="2" type="ORF">P171DRAFT_485006</name>
</gene>
<proteinExistence type="predicted"/>
<dbReference type="EMBL" id="MU001500">
    <property type="protein sequence ID" value="KAF2444925.1"/>
    <property type="molecule type" value="Genomic_DNA"/>
</dbReference>
<organism evidence="2 3">
    <name type="scientific">Karstenula rhodostoma CBS 690.94</name>
    <dbReference type="NCBI Taxonomy" id="1392251"/>
    <lineage>
        <taxon>Eukaryota</taxon>
        <taxon>Fungi</taxon>
        <taxon>Dikarya</taxon>
        <taxon>Ascomycota</taxon>
        <taxon>Pezizomycotina</taxon>
        <taxon>Dothideomycetes</taxon>
        <taxon>Pleosporomycetidae</taxon>
        <taxon>Pleosporales</taxon>
        <taxon>Massarineae</taxon>
        <taxon>Didymosphaeriaceae</taxon>
        <taxon>Karstenula</taxon>
    </lineage>
</organism>
<dbReference type="Proteomes" id="UP000799764">
    <property type="component" value="Unassembled WGS sequence"/>
</dbReference>
<protein>
    <submittedName>
        <fullName evidence="2">Uncharacterized protein</fullName>
    </submittedName>
</protein>
<feature type="transmembrane region" description="Helical" evidence="1">
    <location>
        <begin position="161"/>
        <end position="182"/>
    </location>
</feature>
<evidence type="ECO:0000256" key="1">
    <source>
        <dbReference type="SAM" id="Phobius"/>
    </source>
</evidence>
<keyword evidence="1" id="KW-1133">Transmembrane helix</keyword>
<dbReference type="OrthoDB" id="10532269at2759"/>
<evidence type="ECO:0000313" key="2">
    <source>
        <dbReference type="EMBL" id="KAF2444925.1"/>
    </source>
</evidence>
<keyword evidence="1" id="KW-0472">Membrane</keyword>
<feature type="transmembrane region" description="Helical" evidence="1">
    <location>
        <begin position="62"/>
        <end position="81"/>
    </location>
</feature>
<accession>A0A9P4PH15</accession>
<feature type="transmembrane region" description="Helical" evidence="1">
    <location>
        <begin position="124"/>
        <end position="141"/>
    </location>
</feature>
<keyword evidence="3" id="KW-1185">Reference proteome</keyword>
<evidence type="ECO:0000313" key="3">
    <source>
        <dbReference type="Proteomes" id="UP000799764"/>
    </source>
</evidence>
<name>A0A9P4PH15_9PLEO</name>
<dbReference type="AlphaFoldDB" id="A0A9P4PH15"/>
<comment type="caution">
    <text evidence="2">The sequence shown here is derived from an EMBL/GenBank/DDBJ whole genome shotgun (WGS) entry which is preliminary data.</text>
</comment>